<dbReference type="GO" id="GO:0005576">
    <property type="term" value="C:extracellular region"/>
    <property type="evidence" value="ECO:0007669"/>
    <property type="project" value="UniProtKB-SubCell"/>
</dbReference>
<evidence type="ECO:0000313" key="14">
    <source>
        <dbReference type="Proteomes" id="UP000504603"/>
    </source>
</evidence>
<dbReference type="Gene3D" id="2.60.40.2310">
    <property type="match status" value="1"/>
</dbReference>
<dbReference type="KEGG" id="mcha:111023123"/>
<feature type="domain" description="Peptidase S8/S53" evidence="11">
    <location>
        <begin position="134"/>
        <end position="585"/>
    </location>
</feature>
<dbReference type="FunFam" id="3.40.50.200:FF:000006">
    <property type="entry name" value="Subtilisin-like protease SBT1.5"/>
    <property type="match status" value="1"/>
</dbReference>
<evidence type="ECO:0000259" key="11">
    <source>
        <dbReference type="Pfam" id="PF00082"/>
    </source>
</evidence>
<dbReference type="InterPro" id="IPR010259">
    <property type="entry name" value="S8pro/Inhibitor_I9"/>
</dbReference>
<gene>
    <name evidence="15" type="primary">LOC111023123</name>
</gene>
<dbReference type="SUPFAM" id="SSF52743">
    <property type="entry name" value="Subtilisin-like"/>
    <property type="match status" value="1"/>
</dbReference>
<keyword evidence="14" id="KW-1185">Reference proteome</keyword>
<keyword evidence="7 9" id="KW-0720">Serine protease</keyword>
<evidence type="ECO:0000256" key="3">
    <source>
        <dbReference type="ARBA" id="ARBA00022525"/>
    </source>
</evidence>
<feature type="domain" description="Inhibitor I9" evidence="12">
    <location>
        <begin position="33"/>
        <end position="112"/>
    </location>
</feature>
<dbReference type="PROSITE" id="PS51892">
    <property type="entry name" value="SUBTILASE"/>
    <property type="match status" value="1"/>
</dbReference>
<evidence type="ECO:0000256" key="1">
    <source>
        <dbReference type="ARBA" id="ARBA00004613"/>
    </source>
</evidence>
<dbReference type="GO" id="GO:0006508">
    <property type="term" value="P:proteolysis"/>
    <property type="evidence" value="ECO:0007669"/>
    <property type="project" value="UniProtKB-KW"/>
</dbReference>
<reference evidence="15" key="1">
    <citation type="submission" date="2025-08" db="UniProtKB">
        <authorList>
            <consortium name="RefSeq"/>
        </authorList>
    </citation>
    <scope>IDENTIFICATION</scope>
    <source>
        <strain evidence="15">OHB3-1</strain>
    </source>
</reference>
<feature type="active site" description="Charge relay system" evidence="8 9">
    <location>
        <position position="142"/>
    </location>
</feature>
<dbReference type="Gene3D" id="3.50.30.30">
    <property type="match status" value="1"/>
</dbReference>
<dbReference type="CDD" id="cd02120">
    <property type="entry name" value="PA_subtilisin_like"/>
    <property type="match status" value="1"/>
</dbReference>
<keyword evidence="4 9" id="KW-0645">Protease</keyword>
<keyword evidence="3" id="KW-0964">Secreted</keyword>
<dbReference type="InterPro" id="IPR041469">
    <property type="entry name" value="Subtilisin-like_FN3"/>
</dbReference>
<dbReference type="InterPro" id="IPR036852">
    <property type="entry name" value="Peptidase_S8/S53_dom_sf"/>
</dbReference>
<evidence type="ECO:0000259" key="12">
    <source>
        <dbReference type="Pfam" id="PF05922"/>
    </source>
</evidence>
<feature type="active site" description="Charge relay system" evidence="8 9">
    <location>
        <position position="207"/>
    </location>
</feature>
<dbReference type="PANTHER" id="PTHR10795">
    <property type="entry name" value="PROPROTEIN CONVERTASE SUBTILISIN/KEXIN"/>
    <property type="match status" value="1"/>
</dbReference>
<dbReference type="InterPro" id="IPR023828">
    <property type="entry name" value="Peptidase_S8_Ser-AS"/>
</dbReference>
<feature type="signal peptide" evidence="10">
    <location>
        <begin position="1"/>
        <end position="23"/>
    </location>
</feature>
<evidence type="ECO:0000256" key="2">
    <source>
        <dbReference type="ARBA" id="ARBA00011073"/>
    </source>
</evidence>
<evidence type="ECO:0000256" key="9">
    <source>
        <dbReference type="PROSITE-ProRule" id="PRU01240"/>
    </source>
</evidence>
<comment type="subcellular location">
    <subcellularLocation>
        <location evidence="1">Secreted</location>
    </subcellularLocation>
</comment>
<feature type="active site" description="Charge relay system" evidence="8 9">
    <location>
        <position position="534"/>
    </location>
</feature>
<organism evidence="14 15">
    <name type="scientific">Momordica charantia</name>
    <name type="common">Bitter gourd</name>
    <name type="synonym">Balsam pear</name>
    <dbReference type="NCBI Taxonomy" id="3673"/>
    <lineage>
        <taxon>Eukaryota</taxon>
        <taxon>Viridiplantae</taxon>
        <taxon>Streptophyta</taxon>
        <taxon>Embryophyta</taxon>
        <taxon>Tracheophyta</taxon>
        <taxon>Spermatophyta</taxon>
        <taxon>Magnoliopsida</taxon>
        <taxon>eudicotyledons</taxon>
        <taxon>Gunneridae</taxon>
        <taxon>Pentapetalae</taxon>
        <taxon>rosids</taxon>
        <taxon>fabids</taxon>
        <taxon>Cucurbitales</taxon>
        <taxon>Cucurbitaceae</taxon>
        <taxon>Momordiceae</taxon>
        <taxon>Momordica</taxon>
    </lineage>
</organism>
<dbReference type="InterPro" id="IPR045051">
    <property type="entry name" value="SBT"/>
</dbReference>
<dbReference type="CDD" id="cd04852">
    <property type="entry name" value="Peptidases_S8_3"/>
    <property type="match status" value="1"/>
</dbReference>
<feature type="domain" description="Subtilisin-like protease fibronectin type-III" evidence="13">
    <location>
        <begin position="643"/>
        <end position="741"/>
    </location>
</feature>
<dbReference type="GO" id="GO:0009609">
    <property type="term" value="P:response to symbiotic bacterium"/>
    <property type="evidence" value="ECO:0007669"/>
    <property type="project" value="UniProtKB-ARBA"/>
</dbReference>
<keyword evidence="5 10" id="KW-0732">Signal</keyword>
<dbReference type="PRINTS" id="PR00723">
    <property type="entry name" value="SUBTILISIN"/>
</dbReference>
<dbReference type="GeneID" id="111023123"/>
<evidence type="ECO:0000256" key="8">
    <source>
        <dbReference type="PIRSR" id="PIRSR615500-1"/>
    </source>
</evidence>
<dbReference type="Pfam" id="PF17766">
    <property type="entry name" value="fn3_6"/>
    <property type="match status" value="1"/>
</dbReference>
<dbReference type="PROSITE" id="PS00138">
    <property type="entry name" value="SUBTILASE_SER"/>
    <property type="match status" value="1"/>
</dbReference>
<dbReference type="InterPro" id="IPR000209">
    <property type="entry name" value="Peptidase_S8/S53_dom"/>
</dbReference>
<dbReference type="OrthoDB" id="206201at2759"/>
<dbReference type="Proteomes" id="UP000504603">
    <property type="component" value="Unplaced"/>
</dbReference>
<evidence type="ECO:0000259" key="13">
    <source>
        <dbReference type="Pfam" id="PF17766"/>
    </source>
</evidence>
<keyword evidence="6 9" id="KW-0378">Hydrolase</keyword>
<dbReference type="AlphaFoldDB" id="A0A6J1DPJ4"/>
<dbReference type="RefSeq" id="XP_022156170.1">
    <property type="nucleotide sequence ID" value="XM_022300478.1"/>
</dbReference>
<evidence type="ECO:0000256" key="10">
    <source>
        <dbReference type="SAM" id="SignalP"/>
    </source>
</evidence>
<dbReference type="Pfam" id="PF00082">
    <property type="entry name" value="Peptidase_S8"/>
    <property type="match status" value="1"/>
</dbReference>
<dbReference type="InterPro" id="IPR037045">
    <property type="entry name" value="S8pro/Inhibitor_I9_sf"/>
</dbReference>
<name>A0A6J1DPJ4_MOMCH</name>
<proteinExistence type="inferred from homology"/>
<evidence type="ECO:0000256" key="6">
    <source>
        <dbReference type="ARBA" id="ARBA00022801"/>
    </source>
</evidence>
<evidence type="ECO:0000256" key="5">
    <source>
        <dbReference type="ARBA" id="ARBA00022729"/>
    </source>
</evidence>
<dbReference type="GO" id="GO:0004252">
    <property type="term" value="F:serine-type endopeptidase activity"/>
    <property type="evidence" value="ECO:0007669"/>
    <property type="project" value="UniProtKB-UniRule"/>
</dbReference>
<dbReference type="Gene3D" id="3.30.70.80">
    <property type="entry name" value="Peptidase S8 propeptide/proteinase inhibitor I9"/>
    <property type="match status" value="1"/>
</dbReference>
<comment type="similarity">
    <text evidence="2 9">Belongs to the peptidase S8 family.</text>
</comment>
<dbReference type="InterPro" id="IPR015500">
    <property type="entry name" value="Peptidase_S8_subtilisin-rel"/>
</dbReference>
<evidence type="ECO:0000256" key="7">
    <source>
        <dbReference type="ARBA" id="ARBA00022825"/>
    </source>
</evidence>
<dbReference type="Gene3D" id="3.40.50.200">
    <property type="entry name" value="Peptidase S8/S53 domain"/>
    <property type="match status" value="1"/>
</dbReference>
<protein>
    <submittedName>
        <fullName evidence="15">Subtilisin-like protease SBT4.14</fullName>
    </submittedName>
</protein>
<evidence type="ECO:0000313" key="15">
    <source>
        <dbReference type="RefSeq" id="XP_022156170.1"/>
    </source>
</evidence>
<dbReference type="Pfam" id="PF05922">
    <property type="entry name" value="Inhibitor_I9"/>
    <property type="match status" value="1"/>
</dbReference>
<feature type="chain" id="PRO_5026890060" evidence="10">
    <location>
        <begin position="24"/>
        <end position="746"/>
    </location>
</feature>
<accession>A0A6J1DPJ4</accession>
<dbReference type="InterPro" id="IPR034197">
    <property type="entry name" value="Peptidases_S8_3"/>
</dbReference>
<evidence type="ECO:0000256" key="4">
    <source>
        <dbReference type="ARBA" id="ARBA00022670"/>
    </source>
</evidence>
<sequence>MLKEKTFCLVVFVLLFVIGYVAAVENDEDKNHFIVFLSNNEPVLNKNDAVETHLNVLTSVKESHADAKDSMVHSYTKSFNAFAAKLSKEEAETLSKRGEVHSVIPNTYRKLQTTRSWDFVGFPPNVRRHPKKENDIIVGLFDTGITPTAESFKDTGFGPPPMKWKGTCQHFANFSGCNNKLVGARYFKLDGTPDPIDILSPVDVSGHGTHTASTAAGNAVPGASLFGLAQGTARGAVPSSRIAMYKVCWTTTGCSDMDILAAFDAAIQDGVDIISISIAGGGFNNYTEDAISIGAFHAMKKGILTVTSAGNTGPSAGSIVNHAPWILTVAASAIDRKFTTKAELGNGNNISGIGINTFNPRQKMYPLVDGGDAARSIDSRDSASFCADGSLDPAKVKGRLVFCKMMTPGSDSVVKSLGADGTIIQTDQFIDRDPIFMASATMVSGFVGASIESYIKSTRTPRAVIYKTSEMKARAPFVAAFSARGPNPGSNRILKPDIAAPGVDILAAYTPLKSLTGLKGDTQFSKFTLMSGTSMACPHAAGAAAYVKSFHPNWSPAAIRSALITTARPINRRMNAEGEFAYGAGNINPSRAKNPGLVYDDHEISYIKFLCSEGYTASSIAVLAGSNPINCPSLTRGLGHDSLNYPTIQLSVRGTRRPTVAVFQRQVTNVGRAVSFYNATVVAPQGVEVTVAPTTLSFTQLLQKRTFKVIVKASPLPPAKMVSGWLTWKTVGHVVRSPVVVYSPSQ</sequence>